<proteinExistence type="predicted"/>
<dbReference type="PROSITE" id="PS50846">
    <property type="entry name" value="HMA_2"/>
    <property type="match status" value="1"/>
</dbReference>
<dbReference type="SUPFAM" id="SSF55008">
    <property type="entry name" value="HMA, heavy metal-associated domain"/>
    <property type="match status" value="1"/>
</dbReference>
<dbReference type="EMBL" id="AODF01000023">
    <property type="protein sequence ID" value="EUJ30552.1"/>
    <property type="molecule type" value="Genomic_DNA"/>
</dbReference>
<evidence type="ECO:0000313" key="3">
    <source>
        <dbReference type="Proteomes" id="UP000019249"/>
    </source>
</evidence>
<feature type="domain" description="HMA" evidence="1">
    <location>
        <begin position="1"/>
        <end position="65"/>
    </location>
</feature>
<dbReference type="Pfam" id="PF00403">
    <property type="entry name" value="HMA"/>
    <property type="match status" value="1"/>
</dbReference>
<dbReference type="RefSeq" id="WP_036097658.1">
    <property type="nucleotide sequence ID" value="NZ_AODF01000023.1"/>
</dbReference>
<dbReference type="InterPro" id="IPR006121">
    <property type="entry name" value="HMA_dom"/>
</dbReference>
<dbReference type="CDD" id="cd00371">
    <property type="entry name" value="HMA"/>
    <property type="match status" value="1"/>
</dbReference>
<evidence type="ECO:0000259" key="1">
    <source>
        <dbReference type="PROSITE" id="PS50846"/>
    </source>
</evidence>
<reference evidence="2 3" key="1">
    <citation type="journal article" date="2014" name="Int. J. Syst. Evol. Microbiol.">
        <title>Listeria floridensis sp. nov., Listeria aquatica sp. nov., Listeria cornellensis sp. nov., Listeria riparia sp. nov. and Listeria grandensis sp. nov., from agricultural and natural environments.</title>
        <authorList>
            <person name="den Bakker H.C."/>
            <person name="Warchocki S."/>
            <person name="Wright E.M."/>
            <person name="Allred A.F."/>
            <person name="Ahlstrom C."/>
            <person name="Manuel C.S."/>
            <person name="Stasiewicz M.J."/>
            <person name="Burrell A."/>
            <person name="Roof S."/>
            <person name="Strawn L."/>
            <person name="Fortes E.D."/>
            <person name="Nightingale K.K."/>
            <person name="Kephart D."/>
            <person name="Wiedmann M."/>
        </authorList>
    </citation>
    <scope>NUCLEOTIDE SEQUENCE [LARGE SCALE GENOMIC DNA]</scope>
    <source>
        <strain evidence="2 3">FSL S10-1187</strain>
    </source>
</reference>
<dbReference type="Gene3D" id="3.30.70.100">
    <property type="match status" value="1"/>
</dbReference>
<sequence>MEKTVAISGMKCDGCKDIVKSSFEGIEGVTAVDVDLDAKQAKISGADVSLEQLNKALVETKFKAEAIL</sequence>
<dbReference type="InterPro" id="IPR036163">
    <property type="entry name" value="HMA_dom_sf"/>
</dbReference>
<accession>A0ABP3AWT7</accession>
<protein>
    <submittedName>
        <fullName evidence="2">Copper transport protein CopZ</fullName>
    </submittedName>
</protein>
<gene>
    <name evidence="2" type="ORF">MFLO_10473</name>
</gene>
<comment type="caution">
    <text evidence="2">The sequence shown here is derived from an EMBL/GenBank/DDBJ whole genome shotgun (WGS) entry which is preliminary data.</text>
</comment>
<keyword evidence="3" id="KW-1185">Reference proteome</keyword>
<evidence type="ECO:0000313" key="2">
    <source>
        <dbReference type="EMBL" id="EUJ30552.1"/>
    </source>
</evidence>
<dbReference type="Proteomes" id="UP000019249">
    <property type="component" value="Unassembled WGS sequence"/>
</dbReference>
<name>A0ABP3AWT7_9LIST</name>
<organism evidence="2 3">
    <name type="scientific">Listeria floridensis FSL S10-1187</name>
    <dbReference type="NCBI Taxonomy" id="1265817"/>
    <lineage>
        <taxon>Bacteria</taxon>
        <taxon>Bacillati</taxon>
        <taxon>Bacillota</taxon>
        <taxon>Bacilli</taxon>
        <taxon>Bacillales</taxon>
        <taxon>Listeriaceae</taxon>
        <taxon>Listeria</taxon>
    </lineage>
</organism>